<keyword evidence="4 6" id="KW-0472">Membrane</keyword>
<proteinExistence type="predicted"/>
<evidence type="ECO:0000313" key="8">
    <source>
        <dbReference type="Proteomes" id="UP001451303"/>
    </source>
</evidence>
<evidence type="ECO:0000256" key="6">
    <source>
        <dbReference type="SAM" id="Phobius"/>
    </source>
</evidence>
<feature type="transmembrane region" description="Helical" evidence="6">
    <location>
        <begin position="326"/>
        <end position="344"/>
    </location>
</feature>
<dbReference type="InterPro" id="IPR036259">
    <property type="entry name" value="MFS_trans_sf"/>
</dbReference>
<evidence type="ECO:0000256" key="2">
    <source>
        <dbReference type="ARBA" id="ARBA00022692"/>
    </source>
</evidence>
<name>A0ABR3DIN1_NEUIN</name>
<evidence type="ECO:0000256" key="3">
    <source>
        <dbReference type="ARBA" id="ARBA00022989"/>
    </source>
</evidence>
<feature type="transmembrane region" description="Helical" evidence="6">
    <location>
        <begin position="435"/>
        <end position="458"/>
    </location>
</feature>
<dbReference type="PANTHER" id="PTHR23294:SF57">
    <property type="entry name" value="CINA C-TERMINAL DOMAIN-CONTAINING PROTEIN"/>
    <property type="match status" value="1"/>
</dbReference>
<dbReference type="Pfam" id="PF07690">
    <property type="entry name" value="MFS_1"/>
    <property type="match status" value="1"/>
</dbReference>
<evidence type="ECO:0000256" key="5">
    <source>
        <dbReference type="SAM" id="MobiDB-lite"/>
    </source>
</evidence>
<feature type="compositionally biased region" description="Basic and acidic residues" evidence="5">
    <location>
        <begin position="1"/>
        <end position="11"/>
    </location>
</feature>
<evidence type="ECO:0000256" key="1">
    <source>
        <dbReference type="ARBA" id="ARBA00004141"/>
    </source>
</evidence>
<keyword evidence="8" id="KW-1185">Reference proteome</keyword>
<feature type="transmembrane region" description="Helical" evidence="6">
    <location>
        <begin position="102"/>
        <end position="120"/>
    </location>
</feature>
<evidence type="ECO:0000313" key="7">
    <source>
        <dbReference type="EMBL" id="KAL0472544.1"/>
    </source>
</evidence>
<evidence type="ECO:0000256" key="4">
    <source>
        <dbReference type="ARBA" id="ARBA00023136"/>
    </source>
</evidence>
<comment type="subcellular location">
    <subcellularLocation>
        <location evidence="1">Membrane</location>
        <topology evidence="1">Multi-pass membrane protein</topology>
    </subcellularLocation>
</comment>
<feature type="transmembrane region" description="Helical" evidence="6">
    <location>
        <begin position="390"/>
        <end position="415"/>
    </location>
</feature>
<comment type="caution">
    <text evidence="7">The sequence shown here is derived from an EMBL/GenBank/DDBJ whole genome shotgun (WGS) entry which is preliminary data.</text>
</comment>
<accession>A0ABR3DIN1</accession>
<dbReference type="Proteomes" id="UP001451303">
    <property type="component" value="Unassembled WGS sequence"/>
</dbReference>
<gene>
    <name evidence="7" type="ORF">QR685DRAFT_522308</name>
</gene>
<feature type="region of interest" description="Disordered" evidence="5">
    <location>
        <begin position="467"/>
        <end position="487"/>
    </location>
</feature>
<keyword evidence="3 6" id="KW-1133">Transmembrane helix</keyword>
<organism evidence="7 8">
    <name type="scientific">Neurospora intermedia</name>
    <dbReference type="NCBI Taxonomy" id="5142"/>
    <lineage>
        <taxon>Eukaryota</taxon>
        <taxon>Fungi</taxon>
        <taxon>Dikarya</taxon>
        <taxon>Ascomycota</taxon>
        <taxon>Pezizomycotina</taxon>
        <taxon>Sordariomycetes</taxon>
        <taxon>Sordariomycetidae</taxon>
        <taxon>Sordariales</taxon>
        <taxon>Sordariaceae</taxon>
        <taxon>Neurospora</taxon>
    </lineage>
</organism>
<sequence length="534" mass="57768">MSSTDNKETKVELGPVSTTGSEDADEQITKPVSRFTRGYRSPLFNVIMVGLISFTQPGVWNALNSTGAGGAQEPYLVNGSNSLTFGIMVFGCSLFSILSNKIGIKWVLIIGTLGYAPYSASLYVNNRYGTEWFVLFGGALCGIAASALWASEGAIALGYADIKDRGKFTGIWLGLRELGQLIGASIQLSLNVKKEGRGKVGYTTYLVLIALQCLGLPFALLVSSPHKVIKADGTRLLKDPTLNKTVKGEFKKIWSLFKRRQMYLLVPILIGFQWNSTYLGIYMTKYFSVRTRTLGSLVSGIVATAANIFWGWFYDRQSLSRPTVARLTWAFFVILMLGTFGWQTANEKLYGDLKSAGTPITLDWANHSGFGRGFASMVILRFLNESHYMFVYWLIGAFFDDLETLGLAVGIVRSFESVGSCLAFGIGAAQVAPMVNLIIAFAMFGFTIPATSVVVCMVPERPVNLRKLEEDGGGSTSTSTSTSTSDVEPQGVVIAVAAAAAQEASTEGSVVAAFGSTTDEKEGYGVRPSVYELN</sequence>
<feature type="compositionally biased region" description="Low complexity" evidence="5">
    <location>
        <begin position="476"/>
        <end position="485"/>
    </location>
</feature>
<feature type="transmembrane region" description="Helical" evidence="6">
    <location>
        <begin position="43"/>
        <end position="63"/>
    </location>
</feature>
<feature type="transmembrane region" description="Helical" evidence="6">
    <location>
        <begin position="262"/>
        <end position="282"/>
    </location>
</feature>
<dbReference type="EMBL" id="JAVLET010000003">
    <property type="protein sequence ID" value="KAL0472544.1"/>
    <property type="molecule type" value="Genomic_DNA"/>
</dbReference>
<keyword evidence="2 6" id="KW-0812">Transmembrane</keyword>
<feature type="transmembrane region" description="Helical" evidence="6">
    <location>
        <begin position="202"/>
        <end position="222"/>
    </location>
</feature>
<feature type="transmembrane region" description="Helical" evidence="6">
    <location>
        <begin position="75"/>
        <end position="95"/>
    </location>
</feature>
<dbReference type="PANTHER" id="PTHR23294">
    <property type="entry name" value="ET TRANSLATION PRODUCT-RELATED"/>
    <property type="match status" value="1"/>
</dbReference>
<feature type="transmembrane region" description="Helical" evidence="6">
    <location>
        <begin position="294"/>
        <end position="314"/>
    </location>
</feature>
<protein>
    <submittedName>
        <fullName evidence="7">DUF895 domain membrane protein</fullName>
    </submittedName>
</protein>
<dbReference type="Gene3D" id="1.20.1250.20">
    <property type="entry name" value="MFS general substrate transporter like domains"/>
    <property type="match status" value="1"/>
</dbReference>
<dbReference type="InterPro" id="IPR051617">
    <property type="entry name" value="UNC-93-like_regulator"/>
</dbReference>
<dbReference type="InterPro" id="IPR011701">
    <property type="entry name" value="MFS"/>
</dbReference>
<feature type="transmembrane region" description="Helical" evidence="6">
    <location>
        <begin position="132"/>
        <end position="159"/>
    </location>
</feature>
<reference evidence="7 8" key="1">
    <citation type="submission" date="2023-09" db="EMBL/GenBank/DDBJ databases">
        <title>Multi-omics analysis of a traditional fermented food reveals byproduct-associated fungal strains for waste-to-food upcycling.</title>
        <authorList>
            <consortium name="Lawrence Berkeley National Laboratory"/>
            <person name="Rekdal V.M."/>
            <person name="Villalobos-Escobedo J.M."/>
            <person name="Rodriguez-Valeron N."/>
            <person name="Garcia M.O."/>
            <person name="Vasquez D.P."/>
            <person name="Damayanti I."/>
            <person name="Sorensen P.M."/>
            <person name="Baidoo E.E."/>
            <person name="De Carvalho A.C."/>
            <person name="Riley R."/>
            <person name="Lipzen A."/>
            <person name="He G."/>
            <person name="Yan M."/>
            <person name="Haridas S."/>
            <person name="Daum C."/>
            <person name="Yoshinaga Y."/>
            <person name="Ng V."/>
            <person name="Grigoriev I.V."/>
            <person name="Munk R."/>
            <person name="Nuraida L."/>
            <person name="Wijaya C.H."/>
            <person name="Morales P.-C."/>
            <person name="Keasling J.D."/>
        </authorList>
    </citation>
    <scope>NUCLEOTIDE SEQUENCE [LARGE SCALE GENOMIC DNA]</scope>
    <source>
        <strain evidence="7 8">FGSC 2613</strain>
    </source>
</reference>
<feature type="region of interest" description="Disordered" evidence="5">
    <location>
        <begin position="1"/>
        <end position="27"/>
    </location>
</feature>
<dbReference type="SUPFAM" id="SSF103473">
    <property type="entry name" value="MFS general substrate transporter"/>
    <property type="match status" value="1"/>
</dbReference>